<protein>
    <submittedName>
        <fullName evidence="1">Uncharacterized protein</fullName>
    </submittedName>
</protein>
<reference evidence="1" key="2">
    <citation type="submission" date="2023-10" db="EMBL/GenBank/DDBJ databases">
        <title>Description of novel Gluconobacter species.</title>
        <authorList>
            <person name="Cleenwerck I."/>
            <person name="Cnockaert M."/>
            <person name="Borremans W."/>
            <person name="Wieme A.D."/>
            <person name="De Vuyst L."/>
            <person name="Vandamme P."/>
        </authorList>
    </citation>
    <scope>NUCLEOTIDE SEQUENCE</scope>
    <source>
        <strain evidence="1">LMG1408</strain>
    </source>
</reference>
<proteinExistence type="predicted"/>
<dbReference type="AlphaFoldDB" id="A0AB35AQ30"/>
<evidence type="ECO:0000313" key="1">
    <source>
        <dbReference type="EMBL" id="MBF0856091.1"/>
    </source>
</evidence>
<reference evidence="1" key="1">
    <citation type="submission" date="2020-04" db="EMBL/GenBank/DDBJ databases">
        <authorList>
            <person name="Sombolestani A."/>
        </authorList>
    </citation>
    <scope>NUCLEOTIDE SEQUENCE</scope>
    <source>
        <strain evidence="1">LMG1408</strain>
    </source>
</reference>
<dbReference type="Proteomes" id="UP000603665">
    <property type="component" value="Unassembled WGS sequence"/>
</dbReference>
<dbReference type="EMBL" id="JABCQL010000008">
    <property type="protein sequence ID" value="MBF0856091.1"/>
    <property type="molecule type" value="Genomic_DNA"/>
</dbReference>
<gene>
    <name evidence="1" type="ORF">HKD20_06090</name>
</gene>
<sequence length="442" mass="49614">MSIIYEGNELVLHHHQGETNYVVVTFVGAHETKNALSTFFAENVLVKNNITAYGVTVKADFWYVCDEAPVVISLLQERLAPYRNVILIGMSMGGHPALAWSRALGATTVLSMCPKYSLDPNECGILQGYVDNHFRPGMEGMAVRKENVSGRIFIALDPGEGHDAYHVHLIEEELKGFDVSLIKMFFAGHLIIRSLSGTQEFGSVIKALAYGSNADVVETIVRVRLKNRENVSNKFKRYGTLKPFLVFQGLMGTTINKYKKCMGILAEKDTIMPIVGALLRTGRTKEAAKLHYNLAMNISLREKKNSFVCRDLSTPLDGAYIMDFHGRIVCFDVISYNFIFCHSIFDTNDAHFLFSEPEGGFLFIVINGQKLYVCEREGHLSVSESKNASALQVRQCDDFNYIYYVKTSLGYMISVPGGGMVLDSQNLKSWEMFFLFTKKSRD</sequence>
<accession>A0AB35AQ30</accession>
<organism evidence="1 2">
    <name type="scientific">Gluconobacter oxydans</name>
    <name type="common">Gluconobacter suboxydans</name>
    <dbReference type="NCBI Taxonomy" id="442"/>
    <lineage>
        <taxon>Bacteria</taxon>
        <taxon>Pseudomonadati</taxon>
        <taxon>Pseudomonadota</taxon>
        <taxon>Alphaproteobacteria</taxon>
        <taxon>Acetobacterales</taxon>
        <taxon>Acetobacteraceae</taxon>
        <taxon>Gluconobacter</taxon>
    </lineage>
</organism>
<dbReference type="RefSeq" id="WP_131973801.1">
    <property type="nucleotide sequence ID" value="NZ_BJNM01000005.1"/>
</dbReference>
<comment type="caution">
    <text evidence="1">The sequence shown here is derived from an EMBL/GenBank/DDBJ whole genome shotgun (WGS) entry which is preliminary data.</text>
</comment>
<dbReference type="InterPro" id="IPR029058">
    <property type="entry name" value="AB_hydrolase_fold"/>
</dbReference>
<evidence type="ECO:0000313" key="2">
    <source>
        <dbReference type="Proteomes" id="UP000603665"/>
    </source>
</evidence>
<name>A0AB35AQ30_GLUOY</name>
<dbReference type="SUPFAM" id="SSF53474">
    <property type="entry name" value="alpha/beta-Hydrolases"/>
    <property type="match status" value="1"/>
</dbReference>